<evidence type="ECO:0000313" key="2">
    <source>
        <dbReference type="Proteomes" id="UP000314294"/>
    </source>
</evidence>
<evidence type="ECO:0000313" key="1">
    <source>
        <dbReference type="EMBL" id="TNN43581.1"/>
    </source>
</evidence>
<dbReference type="AlphaFoldDB" id="A0A4Z2FRG3"/>
<keyword evidence="2" id="KW-1185">Reference proteome</keyword>
<name>A0A4Z2FRG3_9TELE</name>
<sequence>MKTFDWETCSCYLFSEGTEGARGRGDNEATTCQRTHCWGLGFSVFSQQRRRRLLHTTEGPDPSPAQHL</sequence>
<reference evidence="1 2" key="1">
    <citation type="submission" date="2019-03" db="EMBL/GenBank/DDBJ databases">
        <title>First draft genome of Liparis tanakae, snailfish: a comprehensive survey of snailfish specific genes.</title>
        <authorList>
            <person name="Kim W."/>
            <person name="Song I."/>
            <person name="Jeong J.-H."/>
            <person name="Kim D."/>
            <person name="Kim S."/>
            <person name="Ryu S."/>
            <person name="Song J.Y."/>
            <person name="Lee S.K."/>
        </authorList>
    </citation>
    <scope>NUCLEOTIDE SEQUENCE [LARGE SCALE GENOMIC DNA]</scope>
    <source>
        <tissue evidence="1">Muscle</tissue>
    </source>
</reference>
<accession>A0A4Z2FRG3</accession>
<comment type="caution">
    <text evidence="1">The sequence shown here is derived from an EMBL/GenBank/DDBJ whole genome shotgun (WGS) entry which is preliminary data.</text>
</comment>
<organism evidence="1 2">
    <name type="scientific">Liparis tanakae</name>
    <name type="common">Tanaka's snailfish</name>
    <dbReference type="NCBI Taxonomy" id="230148"/>
    <lineage>
        <taxon>Eukaryota</taxon>
        <taxon>Metazoa</taxon>
        <taxon>Chordata</taxon>
        <taxon>Craniata</taxon>
        <taxon>Vertebrata</taxon>
        <taxon>Euteleostomi</taxon>
        <taxon>Actinopterygii</taxon>
        <taxon>Neopterygii</taxon>
        <taxon>Teleostei</taxon>
        <taxon>Neoteleostei</taxon>
        <taxon>Acanthomorphata</taxon>
        <taxon>Eupercaria</taxon>
        <taxon>Perciformes</taxon>
        <taxon>Cottioidei</taxon>
        <taxon>Cottales</taxon>
        <taxon>Liparidae</taxon>
        <taxon>Liparis</taxon>
    </lineage>
</organism>
<dbReference type="Proteomes" id="UP000314294">
    <property type="component" value="Unassembled WGS sequence"/>
</dbReference>
<protein>
    <submittedName>
        <fullName evidence="1">Uncharacterized protein</fullName>
    </submittedName>
</protein>
<gene>
    <name evidence="1" type="ORF">EYF80_046244</name>
</gene>
<proteinExistence type="predicted"/>
<dbReference type="EMBL" id="SRLO01000958">
    <property type="protein sequence ID" value="TNN43581.1"/>
    <property type="molecule type" value="Genomic_DNA"/>
</dbReference>